<evidence type="ECO:0000313" key="7">
    <source>
        <dbReference type="EMBL" id="AJC74220.1"/>
    </source>
</evidence>
<accession>A0A0X1KSP8</accession>
<dbReference type="NCBIfam" id="NF004630">
    <property type="entry name" value="PRK05974.1"/>
    <property type="match status" value="1"/>
</dbReference>
<keyword evidence="4 6" id="KW-0658">Purine biosynthesis</keyword>
<comment type="pathway">
    <text evidence="6">Purine metabolism; IMP biosynthesis via de novo pathway; 5-amino-1-(5-phospho-D-ribosyl)imidazole from N(2)-formyl-N(1)-(5-phospho-D-ribosyl)glycinamide: step 1/2.</text>
</comment>
<keyword evidence="5 6" id="KW-0067">ATP-binding</keyword>
<dbReference type="PaxDb" id="1123384-AJ81_08530"/>
<comment type="catalytic activity">
    <reaction evidence="6">
        <text>N(2)-formyl-N(1)-(5-phospho-beta-D-ribosyl)glycinamide + L-glutamine + ATP + H2O = 2-formamido-N(1)-(5-O-phospho-beta-D-ribosyl)acetamidine + L-glutamate + ADP + phosphate + H(+)</text>
        <dbReference type="Rhea" id="RHEA:17129"/>
        <dbReference type="ChEBI" id="CHEBI:15377"/>
        <dbReference type="ChEBI" id="CHEBI:15378"/>
        <dbReference type="ChEBI" id="CHEBI:29985"/>
        <dbReference type="ChEBI" id="CHEBI:30616"/>
        <dbReference type="ChEBI" id="CHEBI:43474"/>
        <dbReference type="ChEBI" id="CHEBI:58359"/>
        <dbReference type="ChEBI" id="CHEBI:147286"/>
        <dbReference type="ChEBI" id="CHEBI:147287"/>
        <dbReference type="ChEBI" id="CHEBI:456216"/>
        <dbReference type="EC" id="6.3.5.3"/>
    </reaction>
</comment>
<comment type="function">
    <text evidence="6">Part of the phosphoribosylformylglycinamidine synthase complex involved in the purines biosynthetic pathway. Catalyzes the ATP-dependent conversion of formylglycinamide ribonucleotide (FGAR) and glutamine to yield formylglycinamidine ribonucleotide (FGAM) and glutamate. The FGAM synthase complex is composed of three subunits. PurQ produces an ammonia molecule by converting glutamine to glutamate. PurL transfers the ammonia molecule to FGAR to form FGAM in an ATP-dependent manner. PurS interacts with PurQ and PurL and is thought to assist in the transfer of the ammonia molecule from PurQ to PurL.</text>
</comment>
<dbReference type="Pfam" id="PF02700">
    <property type="entry name" value="PurS"/>
    <property type="match status" value="1"/>
</dbReference>
<dbReference type="AlphaFoldDB" id="A0A0X1KSP8"/>
<keyword evidence="8" id="KW-1185">Reference proteome</keyword>
<dbReference type="RefSeq" id="WP_031505119.1">
    <property type="nucleotide sequence ID" value="NC_022795.1"/>
</dbReference>
<dbReference type="Proteomes" id="UP000077469">
    <property type="component" value="Chromosome"/>
</dbReference>
<dbReference type="SUPFAM" id="SSF82697">
    <property type="entry name" value="PurS-like"/>
    <property type="match status" value="1"/>
</dbReference>
<dbReference type="PANTHER" id="PTHR34696:SF1">
    <property type="entry name" value="PHOSPHORIBOSYLFORMYLGLYCINAMIDINE SYNTHASE SUBUNIT PURS"/>
    <property type="match status" value="1"/>
</dbReference>
<evidence type="ECO:0000256" key="6">
    <source>
        <dbReference type="HAMAP-Rule" id="MF_01926"/>
    </source>
</evidence>
<dbReference type="EC" id="6.3.5.3" evidence="6"/>
<evidence type="ECO:0000256" key="3">
    <source>
        <dbReference type="ARBA" id="ARBA00022741"/>
    </source>
</evidence>
<dbReference type="NCBIfam" id="TIGR00302">
    <property type="entry name" value="phosphoribosylformylglycinamidine synthase subunit PurS"/>
    <property type="match status" value="1"/>
</dbReference>
<comment type="subunit">
    <text evidence="6">Part of the FGAM synthase complex composed of 1 PurL, 1 PurQ and 2 PurS subunits.</text>
</comment>
<reference evidence="7 8" key="1">
    <citation type="submission" date="2014-01" db="EMBL/GenBank/DDBJ databases">
        <title>Genome sequencing of Thermotog hypogea.</title>
        <authorList>
            <person name="Zhang X."/>
            <person name="Alvare G."/>
            <person name="Fristensky B."/>
            <person name="Chen L."/>
            <person name="Suen T."/>
            <person name="Chen Q."/>
            <person name="Ma K."/>
        </authorList>
    </citation>
    <scope>NUCLEOTIDE SEQUENCE [LARGE SCALE GENOMIC DNA]</scope>
    <source>
        <strain evidence="7 8">DSM 11164</strain>
    </source>
</reference>
<dbReference type="OrthoDB" id="9799101at2"/>
<keyword evidence="1 6" id="KW-0963">Cytoplasm</keyword>
<keyword evidence="2 6" id="KW-0436">Ligase</keyword>
<evidence type="ECO:0000256" key="5">
    <source>
        <dbReference type="ARBA" id="ARBA00022840"/>
    </source>
</evidence>
<evidence type="ECO:0000256" key="4">
    <source>
        <dbReference type="ARBA" id="ARBA00022755"/>
    </source>
</evidence>
<keyword evidence="3 6" id="KW-0547">Nucleotide-binding</keyword>
<evidence type="ECO:0000256" key="2">
    <source>
        <dbReference type="ARBA" id="ARBA00022598"/>
    </source>
</evidence>
<dbReference type="HAMAP" id="MF_01926">
    <property type="entry name" value="PurS"/>
    <property type="match status" value="1"/>
</dbReference>
<evidence type="ECO:0000313" key="8">
    <source>
        <dbReference type="Proteomes" id="UP000077469"/>
    </source>
</evidence>
<dbReference type="GO" id="GO:0005524">
    <property type="term" value="F:ATP binding"/>
    <property type="evidence" value="ECO:0007669"/>
    <property type="project" value="UniProtKB-UniRule"/>
</dbReference>
<proteinExistence type="inferred from homology"/>
<dbReference type="InterPro" id="IPR036604">
    <property type="entry name" value="PurS-like_sf"/>
</dbReference>
<sequence>MYRVKVQILPKDGVFDPQGHTVKGALEKLGFNGVKEVRLGKLIEILIDVEDESQLMVQTKAMCEKLLANPIIESYQLLDVEEVP</sequence>
<evidence type="ECO:0000256" key="1">
    <source>
        <dbReference type="ARBA" id="ARBA00022490"/>
    </source>
</evidence>
<gene>
    <name evidence="6" type="primary">purS</name>
    <name evidence="7" type="ORF">AJ81_08530</name>
</gene>
<organism evidence="7 8">
    <name type="scientific">Pseudothermotoga hypogea DSM 11164 = NBRC 106472</name>
    <dbReference type="NCBI Taxonomy" id="1123384"/>
    <lineage>
        <taxon>Bacteria</taxon>
        <taxon>Thermotogati</taxon>
        <taxon>Thermotogota</taxon>
        <taxon>Thermotogae</taxon>
        <taxon>Thermotogales</taxon>
        <taxon>Thermotogaceae</taxon>
        <taxon>Pseudothermotoga</taxon>
    </lineage>
</organism>
<dbReference type="PATRIC" id="fig|1123384.7.peg.1709"/>
<name>A0A0X1KSP8_9THEM</name>
<comment type="subcellular location">
    <subcellularLocation>
        <location evidence="6">Cytoplasm</location>
    </subcellularLocation>
</comment>
<dbReference type="GO" id="GO:0006189">
    <property type="term" value="P:'de novo' IMP biosynthetic process"/>
    <property type="evidence" value="ECO:0007669"/>
    <property type="project" value="UniProtKB-UniRule"/>
</dbReference>
<dbReference type="Gene3D" id="3.30.1280.10">
    <property type="entry name" value="Phosphoribosylformylglycinamidine synthase subunit PurS"/>
    <property type="match status" value="1"/>
</dbReference>
<dbReference type="InterPro" id="IPR003850">
    <property type="entry name" value="PurS"/>
</dbReference>
<dbReference type="GO" id="GO:0005737">
    <property type="term" value="C:cytoplasm"/>
    <property type="evidence" value="ECO:0007669"/>
    <property type="project" value="UniProtKB-SubCell"/>
</dbReference>
<dbReference type="UniPathway" id="UPA00074">
    <property type="reaction ID" value="UER00128"/>
</dbReference>
<dbReference type="KEGG" id="phy:AJ81_08530"/>
<dbReference type="PANTHER" id="PTHR34696">
    <property type="entry name" value="PHOSPHORIBOSYLFORMYLGLYCINAMIDINE SYNTHASE SUBUNIT PURS"/>
    <property type="match status" value="1"/>
</dbReference>
<protein>
    <recommendedName>
        <fullName evidence="6">Phosphoribosylformylglycinamidine synthase subunit PurS</fullName>
        <shortName evidence="6">FGAM synthase</shortName>
        <ecNumber evidence="6">6.3.5.3</ecNumber>
    </recommendedName>
    <alternativeName>
        <fullName evidence="6">Formylglycinamide ribonucleotide amidotransferase subunit III</fullName>
        <shortName evidence="6">FGAR amidotransferase III</shortName>
        <shortName evidence="6">FGAR-AT III</shortName>
    </alternativeName>
    <alternativeName>
        <fullName evidence="6">Phosphoribosylformylglycinamidine synthase subunit III</fullName>
    </alternativeName>
</protein>
<comment type="similarity">
    <text evidence="6">Belongs to the PurS family.</text>
</comment>
<dbReference type="GO" id="GO:0004642">
    <property type="term" value="F:phosphoribosylformylglycinamidine synthase activity"/>
    <property type="evidence" value="ECO:0007669"/>
    <property type="project" value="UniProtKB-UniRule"/>
</dbReference>
<dbReference type="STRING" id="1123384.AJ81_08530"/>
<dbReference type="EMBL" id="CP007141">
    <property type="protein sequence ID" value="AJC74220.1"/>
    <property type="molecule type" value="Genomic_DNA"/>
</dbReference>